<comment type="caution">
    <text evidence="3">The sequence shown here is derived from an EMBL/GenBank/DDBJ whole genome shotgun (WGS) entry which is preliminary data.</text>
</comment>
<dbReference type="GO" id="GO:0030288">
    <property type="term" value="C:outer membrane-bounded periplasmic space"/>
    <property type="evidence" value="ECO:0007669"/>
    <property type="project" value="TreeGrafter"/>
</dbReference>
<gene>
    <name evidence="3" type="ORF">CfE428DRAFT_2563</name>
</gene>
<sequence precursor="true">MKIPVAFALAALSLLPCSFVHGQSATPEPKKSASVNARTAVDTLNDAELDQVIKLLKDNYIKPEALGETEQRRATVQGLLERLAPGASIVEGGPNGAAGDSPFRSEILDNRIGYVRLGAITPGNVGELDTALDKFTASKLPAVIVDLRATPAGSEFEQTAEICRRFCPKGKVLFSVKKPNIKQEQILTSKDDPKYHGILVALVNRTTAGNAEVIAAVLRTHVNALVIGQQTRGEAAEFAEFPLSDGRKLRVAVAEVALPESAPVFPGGVKPDLIVDVSEETTAKVLKEELDKGVSQFVFETERPRMNEAALVAGTNPELDAVQNAQKNHGEKPAPPQRDVVLQRAVDFITTITIYERKPAKK</sequence>
<evidence type="ECO:0000313" key="3">
    <source>
        <dbReference type="EMBL" id="EDY19974.1"/>
    </source>
</evidence>
<keyword evidence="4" id="KW-1185">Reference proteome</keyword>
<dbReference type="RefSeq" id="WP_006979888.1">
    <property type="nucleotide sequence ID" value="NZ_ABVL01000006.1"/>
</dbReference>
<dbReference type="CDD" id="cd06567">
    <property type="entry name" value="Peptidase_S41"/>
    <property type="match status" value="1"/>
</dbReference>
<evidence type="ECO:0000259" key="2">
    <source>
        <dbReference type="SMART" id="SM00245"/>
    </source>
</evidence>
<dbReference type="InterPro" id="IPR005151">
    <property type="entry name" value="Tail-specific_protease"/>
</dbReference>
<feature type="signal peptide" evidence="1">
    <location>
        <begin position="1"/>
        <end position="22"/>
    </location>
</feature>
<dbReference type="EMBL" id="ABVL01000006">
    <property type="protein sequence ID" value="EDY19974.1"/>
    <property type="molecule type" value="Genomic_DNA"/>
</dbReference>
<dbReference type="Pfam" id="PF03572">
    <property type="entry name" value="Peptidase_S41"/>
    <property type="match status" value="1"/>
</dbReference>
<dbReference type="Gene3D" id="3.90.226.10">
    <property type="entry name" value="2-enoyl-CoA Hydratase, Chain A, domain 1"/>
    <property type="match status" value="1"/>
</dbReference>
<dbReference type="PANTHER" id="PTHR32060">
    <property type="entry name" value="TAIL-SPECIFIC PROTEASE"/>
    <property type="match status" value="1"/>
</dbReference>
<evidence type="ECO:0000313" key="4">
    <source>
        <dbReference type="Proteomes" id="UP000005824"/>
    </source>
</evidence>
<organism evidence="3 4">
    <name type="scientific">Chthoniobacter flavus Ellin428</name>
    <dbReference type="NCBI Taxonomy" id="497964"/>
    <lineage>
        <taxon>Bacteria</taxon>
        <taxon>Pseudomonadati</taxon>
        <taxon>Verrucomicrobiota</taxon>
        <taxon>Spartobacteria</taxon>
        <taxon>Chthoniobacterales</taxon>
        <taxon>Chthoniobacteraceae</taxon>
        <taxon>Chthoniobacter</taxon>
    </lineage>
</organism>
<feature type="domain" description="Tail specific protease" evidence="2">
    <location>
        <begin position="85"/>
        <end position="276"/>
    </location>
</feature>
<reference evidence="3 4" key="1">
    <citation type="journal article" date="2011" name="J. Bacteriol.">
        <title>Genome sequence of Chthoniobacter flavus Ellin428, an aerobic heterotrophic soil bacterium.</title>
        <authorList>
            <person name="Kant R."/>
            <person name="van Passel M.W."/>
            <person name="Palva A."/>
            <person name="Lucas S."/>
            <person name="Lapidus A."/>
            <person name="Glavina Del Rio T."/>
            <person name="Dalin E."/>
            <person name="Tice H."/>
            <person name="Bruce D."/>
            <person name="Goodwin L."/>
            <person name="Pitluck S."/>
            <person name="Larimer F.W."/>
            <person name="Land M.L."/>
            <person name="Hauser L."/>
            <person name="Sangwan P."/>
            <person name="de Vos W.M."/>
            <person name="Janssen P.H."/>
            <person name="Smidt H."/>
        </authorList>
    </citation>
    <scope>NUCLEOTIDE SEQUENCE [LARGE SCALE GENOMIC DNA]</scope>
    <source>
        <strain evidence="3 4">Ellin428</strain>
    </source>
</reference>
<name>B4D0W2_9BACT</name>
<dbReference type="SUPFAM" id="SSF52096">
    <property type="entry name" value="ClpP/crotonase"/>
    <property type="match status" value="1"/>
</dbReference>
<protein>
    <submittedName>
        <fullName evidence="3">Peptidase S41</fullName>
    </submittedName>
</protein>
<dbReference type="PANTHER" id="PTHR32060:SF22">
    <property type="entry name" value="CARBOXYL-TERMINAL-PROCESSING PEPTIDASE 3, CHLOROPLASTIC"/>
    <property type="match status" value="1"/>
</dbReference>
<dbReference type="SMART" id="SM00245">
    <property type="entry name" value="TSPc"/>
    <property type="match status" value="1"/>
</dbReference>
<dbReference type="GO" id="GO:0004175">
    <property type="term" value="F:endopeptidase activity"/>
    <property type="evidence" value="ECO:0007669"/>
    <property type="project" value="TreeGrafter"/>
</dbReference>
<dbReference type="AlphaFoldDB" id="B4D0W2"/>
<proteinExistence type="predicted"/>
<dbReference type="Proteomes" id="UP000005824">
    <property type="component" value="Unassembled WGS sequence"/>
</dbReference>
<feature type="chain" id="PRO_5002800365" evidence="1">
    <location>
        <begin position="23"/>
        <end position="362"/>
    </location>
</feature>
<dbReference type="GO" id="GO:0008236">
    <property type="term" value="F:serine-type peptidase activity"/>
    <property type="evidence" value="ECO:0007669"/>
    <property type="project" value="InterPro"/>
</dbReference>
<keyword evidence="1" id="KW-0732">Signal</keyword>
<dbReference type="InParanoid" id="B4D0W2"/>
<dbReference type="STRING" id="497964.CfE428DRAFT_2563"/>
<evidence type="ECO:0000256" key="1">
    <source>
        <dbReference type="SAM" id="SignalP"/>
    </source>
</evidence>
<dbReference type="InterPro" id="IPR029045">
    <property type="entry name" value="ClpP/crotonase-like_dom_sf"/>
</dbReference>
<dbReference type="GO" id="GO:0007165">
    <property type="term" value="P:signal transduction"/>
    <property type="evidence" value="ECO:0007669"/>
    <property type="project" value="TreeGrafter"/>
</dbReference>
<dbReference type="GO" id="GO:0006508">
    <property type="term" value="P:proteolysis"/>
    <property type="evidence" value="ECO:0007669"/>
    <property type="project" value="InterPro"/>
</dbReference>
<accession>B4D0W2</accession>
<dbReference type="eggNOG" id="COG0793">
    <property type="taxonomic scope" value="Bacteria"/>
</dbReference>